<organism evidence="1 2">
    <name type="scientific">Naegleria lovaniensis</name>
    <name type="common">Amoeba</name>
    <dbReference type="NCBI Taxonomy" id="51637"/>
    <lineage>
        <taxon>Eukaryota</taxon>
        <taxon>Discoba</taxon>
        <taxon>Heterolobosea</taxon>
        <taxon>Tetramitia</taxon>
        <taxon>Eutetramitia</taxon>
        <taxon>Vahlkampfiidae</taxon>
        <taxon>Naegleria</taxon>
    </lineage>
</organism>
<reference evidence="1 2" key="1">
    <citation type="journal article" date="2018" name="BMC Genomics">
        <title>The genome of Naegleria lovaniensis, the basis for a comparative approach to unravel pathogenicity factors of the human pathogenic amoeba N. fowleri.</title>
        <authorList>
            <person name="Liechti N."/>
            <person name="Schurch N."/>
            <person name="Bruggmann R."/>
            <person name="Wittwer M."/>
        </authorList>
    </citation>
    <scope>NUCLEOTIDE SEQUENCE [LARGE SCALE GENOMIC DNA]</scope>
    <source>
        <strain evidence="1 2">ATCC 30569</strain>
    </source>
</reference>
<dbReference type="RefSeq" id="XP_044544710.1">
    <property type="nucleotide sequence ID" value="XM_044699537.1"/>
</dbReference>
<name>A0AA88GFA8_NAELO</name>
<dbReference type="GeneID" id="68101813"/>
<comment type="caution">
    <text evidence="1">The sequence shown here is derived from an EMBL/GenBank/DDBJ whole genome shotgun (WGS) entry which is preliminary data.</text>
</comment>
<protein>
    <submittedName>
        <fullName evidence="1">Uncharacterized protein</fullName>
    </submittedName>
</protein>
<gene>
    <name evidence="1" type="ORF">C9374_009359</name>
</gene>
<evidence type="ECO:0000313" key="1">
    <source>
        <dbReference type="EMBL" id="KAG2377448.1"/>
    </source>
</evidence>
<evidence type="ECO:0000313" key="2">
    <source>
        <dbReference type="Proteomes" id="UP000816034"/>
    </source>
</evidence>
<keyword evidence="2" id="KW-1185">Reference proteome</keyword>
<dbReference type="AlphaFoldDB" id="A0AA88GFA8"/>
<sequence>MASYNIPMTHLEAGELVSLNLYRGYEIDLDRLQGPMMICHPTIDPCISGDYLESFNVLLYMSSLNVNASSSSRSSSNINAHNSFSSLLEINQELPIMFIGHVSRVKILSIKTFDHDDETKRHLVNLSLSWIKGFPTLGIETYQNYPYLSRVTLLNRSFTMLGYGIVVKKLNSNQHQQPYAKLRHCQRFHDVIVVSHLTLMC</sequence>
<accession>A0AA88GFA8</accession>
<dbReference type="EMBL" id="PYSW02000038">
    <property type="protein sequence ID" value="KAG2377448.1"/>
    <property type="molecule type" value="Genomic_DNA"/>
</dbReference>
<dbReference type="Proteomes" id="UP000816034">
    <property type="component" value="Unassembled WGS sequence"/>
</dbReference>
<proteinExistence type="predicted"/>